<dbReference type="VEuPathDB" id="FungiDB:RhiirA1_2945"/>
<dbReference type="EMBL" id="LLXJ01000035">
    <property type="protein sequence ID" value="PKC16766.1"/>
    <property type="molecule type" value="Genomic_DNA"/>
</dbReference>
<gene>
    <name evidence="1" type="ORF">RhiirA5_130348</name>
</gene>
<protein>
    <submittedName>
        <fullName evidence="1">Uncharacterized protein</fullName>
    </submittedName>
</protein>
<comment type="caution">
    <text evidence="1">The sequence shown here is derived from an EMBL/GenBank/DDBJ whole genome shotgun (WGS) entry which is preliminary data.</text>
</comment>
<name>A0A2N0QCF6_9GLOM</name>
<dbReference type="Proteomes" id="UP000232722">
    <property type="component" value="Unassembled WGS sequence"/>
</dbReference>
<reference evidence="1 2" key="2">
    <citation type="submission" date="2017-09" db="EMBL/GenBank/DDBJ databases">
        <title>Extensive intraspecific genome diversity in a model arbuscular mycorrhizal fungus.</title>
        <authorList>
            <person name="Chen E.C."/>
            <person name="Morin E."/>
            <person name="Beaudet D."/>
            <person name="Noel J."/>
            <person name="Ndikumana S."/>
            <person name="Charron P."/>
            <person name="St-Onge C."/>
            <person name="Giorgi J."/>
            <person name="Grigoriev I.V."/>
            <person name="Roux C."/>
            <person name="Martin F.M."/>
            <person name="Corradi N."/>
        </authorList>
    </citation>
    <scope>NUCLEOTIDE SEQUENCE [LARGE SCALE GENOMIC DNA]</scope>
    <source>
        <strain evidence="1 2">A5</strain>
    </source>
</reference>
<reference evidence="1 2" key="1">
    <citation type="submission" date="2016-04" db="EMBL/GenBank/DDBJ databases">
        <title>Genome analyses suggest a sexual origin of heterokaryosis in a supposedly ancient asexual fungus.</title>
        <authorList>
            <person name="Ropars J."/>
            <person name="Sedzielewska K."/>
            <person name="Noel J."/>
            <person name="Charron P."/>
            <person name="Farinelli L."/>
            <person name="Marton T."/>
            <person name="Kruger M."/>
            <person name="Pelin A."/>
            <person name="Brachmann A."/>
            <person name="Corradi N."/>
        </authorList>
    </citation>
    <scope>NUCLEOTIDE SEQUENCE [LARGE SCALE GENOMIC DNA]</scope>
    <source>
        <strain evidence="1 2">A5</strain>
    </source>
</reference>
<evidence type="ECO:0000313" key="1">
    <source>
        <dbReference type="EMBL" id="PKC16766.1"/>
    </source>
</evidence>
<organism evidence="1 2">
    <name type="scientific">Rhizophagus irregularis</name>
    <dbReference type="NCBI Taxonomy" id="588596"/>
    <lineage>
        <taxon>Eukaryota</taxon>
        <taxon>Fungi</taxon>
        <taxon>Fungi incertae sedis</taxon>
        <taxon>Mucoromycota</taxon>
        <taxon>Glomeromycotina</taxon>
        <taxon>Glomeromycetes</taxon>
        <taxon>Glomerales</taxon>
        <taxon>Glomeraceae</taxon>
        <taxon>Rhizophagus</taxon>
    </lineage>
</organism>
<dbReference type="AlphaFoldDB" id="A0A2N0QCF6"/>
<sequence>MTSSNNKPLIFIHINFLYHPTKNFLGKTLINVHFSSFYSKKTLTYNQFSKKFFIGSIPNENSLVYTLEYNKFAPLANTIQDYHKQSGPIGTSKYHQKLFSQKMGMIYRMILPFFFPFNSYHLF</sequence>
<accession>A0A2N0QCF6</accession>
<proteinExistence type="predicted"/>
<evidence type="ECO:0000313" key="2">
    <source>
        <dbReference type="Proteomes" id="UP000232722"/>
    </source>
</evidence>